<name>A0A060SPP3_PYCCI</name>
<evidence type="ECO:0000256" key="1">
    <source>
        <dbReference type="SAM" id="MobiDB-lite"/>
    </source>
</evidence>
<comment type="caution">
    <text evidence="2">The sequence shown here is derived from an EMBL/GenBank/DDBJ whole genome shotgun (WGS) entry which is preliminary data.</text>
</comment>
<proteinExistence type="predicted"/>
<organism evidence="2 3">
    <name type="scientific">Pycnoporus cinnabarinus</name>
    <name type="common">Cinnabar-red polypore</name>
    <name type="synonym">Trametes cinnabarina</name>
    <dbReference type="NCBI Taxonomy" id="5643"/>
    <lineage>
        <taxon>Eukaryota</taxon>
        <taxon>Fungi</taxon>
        <taxon>Dikarya</taxon>
        <taxon>Basidiomycota</taxon>
        <taxon>Agaricomycotina</taxon>
        <taxon>Agaricomycetes</taxon>
        <taxon>Polyporales</taxon>
        <taxon>Polyporaceae</taxon>
        <taxon>Trametes</taxon>
    </lineage>
</organism>
<dbReference type="EMBL" id="CCBP010000169">
    <property type="protein sequence ID" value="CDO74403.1"/>
    <property type="molecule type" value="Genomic_DNA"/>
</dbReference>
<dbReference type="HOGENOM" id="CLU_1696399_0_0_1"/>
<keyword evidence="3" id="KW-1185">Reference proteome</keyword>
<reference evidence="2" key="1">
    <citation type="submission" date="2014-01" db="EMBL/GenBank/DDBJ databases">
        <title>The genome of the white-rot fungus Pycnoporus cinnabarinus: a basidiomycete model with a versatile arsenal for lignocellulosic biomass breakdown.</title>
        <authorList>
            <person name="Levasseur A."/>
            <person name="Lomascolo A."/>
            <person name="Ruiz-Duenas F.J."/>
            <person name="Uzan E."/>
            <person name="Piumi F."/>
            <person name="Kues U."/>
            <person name="Ram A.F.J."/>
            <person name="Murat C."/>
            <person name="Haon M."/>
            <person name="Benoit I."/>
            <person name="Arfi Y."/>
            <person name="Chevret D."/>
            <person name="Drula E."/>
            <person name="Kwon M.J."/>
            <person name="Gouret P."/>
            <person name="Lesage-Meessen L."/>
            <person name="Lombard V."/>
            <person name="Mariette J."/>
            <person name="Noirot C."/>
            <person name="Park J."/>
            <person name="Patyshakuliyeva A."/>
            <person name="Wieneger R.A.B."/>
            <person name="Wosten H.A.B."/>
            <person name="Martin F."/>
            <person name="Coutinho P.M."/>
            <person name="de Vries R."/>
            <person name="Martinez A.T."/>
            <person name="Klopp C."/>
            <person name="Pontarotti P."/>
            <person name="Henrissat B."/>
            <person name="Record E."/>
        </authorList>
    </citation>
    <scope>NUCLEOTIDE SEQUENCE [LARGE SCALE GENOMIC DNA]</scope>
    <source>
        <strain evidence="2">BRFM137</strain>
    </source>
</reference>
<feature type="region of interest" description="Disordered" evidence="1">
    <location>
        <begin position="29"/>
        <end position="143"/>
    </location>
</feature>
<evidence type="ECO:0000313" key="2">
    <source>
        <dbReference type="EMBL" id="CDO74403.1"/>
    </source>
</evidence>
<evidence type="ECO:0000313" key="3">
    <source>
        <dbReference type="Proteomes" id="UP000029665"/>
    </source>
</evidence>
<feature type="compositionally biased region" description="Low complexity" evidence="1">
    <location>
        <begin position="29"/>
        <end position="38"/>
    </location>
</feature>
<dbReference type="Proteomes" id="UP000029665">
    <property type="component" value="Unassembled WGS sequence"/>
</dbReference>
<feature type="compositionally biased region" description="Acidic residues" evidence="1">
    <location>
        <begin position="44"/>
        <end position="65"/>
    </location>
</feature>
<sequence length="155" mass="16938">MANHHKNAIRTGQVIVSFDASGCRYLQDVKVVPKGPVKAAEDQAGAEEDEDLDAGFGDDEEEFGANEEGAKGDQDEDFEEDPDEDMGDGNKDEEDAQNHQIANRSVKCSHNRPNAHHPSTDESNPSGGEDPDELDEPILPVAKRCKLRNIVTQRA</sequence>
<protein>
    <submittedName>
        <fullName evidence="2">Uncharacterized protein</fullName>
    </submittedName>
</protein>
<feature type="compositionally biased region" description="Acidic residues" evidence="1">
    <location>
        <begin position="74"/>
        <end position="95"/>
    </location>
</feature>
<accession>A0A060SPP3</accession>
<gene>
    <name evidence="2" type="ORF">BN946_scf184867.g1</name>
</gene>
<dbReference type="AlphaFoldDB" id="A0A060SPP3"/>